<feature type="region of interest" description="Disordered" evidence="1">
    <location>
        <begin position="49"/>
        <end position="82"/>
    </location>
</feature>
<dbReference type="Proteomes" id="UP000230233">
    <property type="component" value="Chromosome V"/>
</dbReference>
<dbReference type="EMBL" id="PDUG01000005">
    <property type="protein sequence ID" value="PIC30591.1"/>
    <property type="molecule type" value="Genomic_DNA"/>
</dbReference>
<keyword evidence="2" id="KW-0732">Signal</keyword>
<comment type="caution">
    <text evidence="3">The sequence shown here is derived from an EMBL/GenBank/DDBJ whole genome shotgun (WGS) entry which is preliminary data.</text>
</comment>
<proteinExistence type="predicted"/>
<evidence type="ECO:0000256" key="1">
    <source>
        <dbReference type="SAM" id="MobiDB-lite"/>
    </source>
</evidence>
<dbReference type="OrthoDB" id="10458246at2759"/>
<protein>
    <submittedName>
        <fullName evidence="3">Uncharacterized protein</fullName>
    </submittedName>
</protein>
<reference evidence="4" key="1">
    <citation type="submission" date="2017-10" db="EMBL/GenBank/DDBJ databases">
        <title>Rapid genome shrinkage in a self-fertile nematode reveals novel sperm competition proteins.</title>
        <authorList>
            <person name="Yin D."/>
            <person name="Schwarz E.M."/>
            <person name="Thomas C.G."/>
            <person name="Felde R.L."/>
            <person name="Korf I.F."/>
            <person name="Cutter A.D."/>
            <person name="Schartner C.M."/>
            <person name="Ralston E.J."/>
            <person name="Meyer B.J."/>
            <person name="Haag E.S."/>
        </authorList>
    </citation>
    <scope>NUCLEOTIDE SEQUENCE [LARGE SCALE GENOMIC DNA]</scope>
    <source>
        <strain evidence="4">JU1422</strain>
    </source>
</reference>
<evidence type="ECO:0000313" key="3">
    <source>
        <dbReference type="EMBL" id="PIC30591.1"/>
    </source>
</evidence>
<sequence>MKFTLLALFVLLAIAYSLPVNIMEFSPNTPPPLPPPKHHPVKRESVPWTGEGELIPAKPQTDPMSPDAPVRVQAEKKANGSR</sequence>
<evidence type="ECO:0000313" key="4">
    <source>
        <dbReference type="Proteomes" id="UP000230233"/>
    </source>
</evidence>
<feature type="compositionally biased region" description="Basic and acidic residues" evidence="1">
    <location>
        <begin position="73"/>
        <end position="82"/>
    </location>
</feature>
<feature type="chain" id="PRO_5013552572" evidence="2">
    <location>
        <begin position="18"/>
        <end position="82"/>
    </location>
</feature>
<gene>
    <name evidence="3" type="primary">Cni-F59C6.18</name>
    <name evidence="3" type="synonym">Cnig_chr_V.g21783</name>
    <name evidence="3" type="ORF">B9Z55_021783</name>
</gene>
<name>A0A2G5TU18_9PELO</name>
<feature type="signal peptide" evidence="2">
    <location>
        <begin position="1"/>
        <end position="17"/>
    </location>
</feature>
<evidence type="ECO:0000256" key="2">
    <source>
        <dbReference type="SAM" id="SignalP"/>
    </source>
</evidence>
<accession>A0A2G5TU18</accession>
<keyword evidence="4" id="KW-1185">Reference proteome</keyword>
<dbReference type="AlphaFoldDB" id="A0A2G5TU18"/>
<organism evidence="3 4">
    <name type="scientific">Caenorhabditis nigoni</name>
    <dbReference type="NCBI Taxonomy" id="1611254"/>
    <lineage>
        <taxon>Eukaryota</taxon>
        <taxon>Metazoa</taxon>
        <taxon>Ecdysozoa</taxon>
        <taxon>Nematoda</taxon>
        <taxon>Chromadorea</taxon>
        <taxon>Rhabditida</taxon>
        <taxon>Rhabditina</taxon>
        <taxon>Rhabditomorpha</taxon>
        <taxon>Rhabditoidea</taxon>
        <taxon>Rhabditidae</taxon>
        <taxon>Peloderinae</taxon>
        <taxon>Caenorhabditis</taxon>
    </lineage>
</organism>